<dbReference type="InterPro" id="IPR053258">
    <property type="entry name" value="Ca-permeable_cation_channel"/>
</dbReference>
<dbReference type="AlphaFoldDB" id="A0AAD8JFX4"/>
<accession>A0AAD8JFX4</accession>
<dbReference type="PANTHER" id="PTHR34115">
    <property type="entry name" value="PROTEIN, PUTATIVE-RELATED"/>
    <property type="match status" value="1"/>
</dbReference>
<comment type="caution">
    <text evidence="2">The sequence shown here is derived from an EMBL/GenBank/DDBJ whole genome shotgun (WGS) entry which is preliminary data.</text>
</comment>
<feature type="transmembrane region" description="Helical" evidence="1">
    <location>
        <begin position="172"/>
        <end position="190"/>
    </location>
</feature>
<gene>
    <name evidence="2" type="ORF">POM88_002648</name>
</gene>
<dbReference type="Proteomes" id="UP001237642">
    <property type="component" value="Unassembled WGS sequence"/>
</dbReference>
<dbReference type="PANTHER" id="PTHR34115:SF5">
    <property type="entry name" value="PROTEIN, PUTATIVE-RELATED"/>
    <property type="match status" value="1"/>
</dbReference>
<keyword evidence="1" id="KW-1133">Transmembrane helix</keyword>
<evidence type="ECO:0008006" key="4">
    <source>
        <dbReference type="Google" id="ProtNLM"/>
    </source>
</evidence>
<sequence>MSFPSQQFMFSNHSTQLNVAFINIEHLPKRKNGNDAVVGIFGLAVSVLLLALQLKYHGSTNSPFQDHPKAMAIAIASCLIFCLGCDVQQYVQETLCSSTFETIFHHILRVLAFISLASLASIIFSASTISTTSVIVYLIFPCFFSASLPITFSPKSAISDESSSSNLIETPLNWLHIYLIHFLACVPQLYTAKVACPNKKHSLYLVHRHYSPEIRATVTVHPSHLSIPKPLQMRLNVDGLTKLVNI</sequence>
<protein>
    <recommendedName>
        <fullName evidence="4">Transmembrane protein</fullName>
    </recommendedName>
</protein>
<dbReference type="EMBL" id="JAUIZM010000001">
    <property type="protein sequence ID" value="KAK1403043.1"/>
    <property type="molecule type" value="Genomic_DNA"/>
</dbReference>
<keyword evidence="1" id="KW-0812">Transmembrane</keyword>
<reference evidence="2" key="2">
    <citation type="submission" date="2023-05" db="EMBL/GenBank/DDBJ databases">
        <authorList>
            <person name="Schelkunov M.I."/>
        </authorList>
    </citation>
    <scope>NUCLEOTIDE SEQUENCE</scope>
    <source>
        <strain evidence="2">Hsosn_3</strain>
        <tissue evidence="2">Leaf</tissue>
    </source>
</reference>
<feature type="transmembrane region" description="Helical" evidence="1">
    <location>
        <begin position="36"/>
        <end position="58"/>
    </location>
</feature>
<evidence type="ECO:0000313" key="2">
    <source>
        <dbReference type="EMBL" id="KAK1403043.1"/>
    </source>
</evidence>
<feature type="transmembrane region" description="Helical" evidence="1">
    <location>
        <begin position="134"/>
        <end position="152"/>
    </location>
</feature>
<name>A0AAD8JFX4_9APIA</name>
<keyword evidence="1" id="KW-0472">Membrane</keyword>
<feature type="transmembrane region" description="Helical" evidence="1">
    <location>
        <begin position="70"/>
        <end position="91"/>
    </location>
</feature>
<keyword evidence="3" id="KW-1185">Reference proteome</keyword>
<evidence type="ECO:0000256" key="1">
    <source>
        <dbReference type="SAM" id="Phobius"/>
    </source>
</evidence>
<evidence type="ECO:0000313" key="3">
    <source>
        <dbReference type="Proteomes" id="UP001237642"/>
    </source>
</evidence>
<proteinExistence type="predicted"/>
<reference evidence="2" key="1">
    <citation type="submission" date="2023-02" db="EMBL/GenBank/DDBJ databases">
        <title>Genome of toxic invasive species Heracleum sosnowskyi carries increased number of genes despite the absence of recent whole-genome duplications.</title>
        <authorList>
            <person name="Schelkunov M."/>
            <person name="Shtratnikova V."/>
            <person name="Makarenko M."/>
            <person name="Klepikova A."/>
            <person name="Omelchenko D."/>
            <person name="Novikova G."/>
            <person name="Obukhova E."/>
            <person name="Bogdanov V."/>
            <person name="Penin A."/>
            <person name="Logacheva M."/>
        </authorList>
    </citation>
    <scope>NUCLEOTIDE SEQUENCE</scope>
    <source>
        <strain evidence="2">Hsosn_3</strain>
        <tissue evidence="2">Leaf</tissue>
    </source>
</reference>
<organism evidence="2 3">
    <name type="scientific">Heracleum sosnowskyi</name>
    <dbReference type="NCBI Taxonomy" id="360622"/>
    <lineage>
        <taxon>Eukaryota</taxon>
        <taxon>Viridiplantae</taxon>
        <taxon>Streptophyta</taxon>
        <taxon>Embryophyta</taxon>
        <taxon>Tracheophyta</taxon>
        <taxon>Spermatophyta</taxon>
        <taxon>Magnoliopsida</taxon>
        <taxon>eudicotyledons</taxon>
        <taxon>Gunneridae</taxon>
        <taxon>Pentapetalae</taxon>
        <taxon>asterids</taxon>
        <taxon>campanulids</taxon>
        <taxon>Apiales</taxon>
        <taxon>Apiaceae</taxon>
        <taxon>Apioideae</taxon>
        <taxon>apioid superclade</taxon>
        <taxon>Tordylieae</taxon>
        <taxon>Tordyliinae</taxon>
        <taxon>Heracleum</taxon>
    </lineage>
</organism>
<feature type="transmembrane region" description="Helical" evidence="1">
    <location>
        <begin position="103"/>
        <end position="127"/>
    </location>
</feature>